<name>A0ACD3SUH2_9BURK</name>
<dbReference type="EMBL" id="AKCV02000001">
    <property type="protein sequence ID" value="TMS59877.1"/>
    <property type="molecule type" value="Genomic_DNA"/>
</dbReference>
<evidence type="ECO:0000313" key="1">
    <source>
        <dbReference type="EMBL" id="TMS59877.1"/>
    </source>
</evidence>
<dbReference type="Proteomes" id="UP000004277">
    <property type="component" value="Unassembled WGS sequence"/>
</dbReference>
<protein>
    <submittedName>
        <fullName evidence="1">Phospholipase D family protein</fullName>
    </submittedName>
</protein>
<accession>A0ACD3SUH2</accession>
<sequence length="521" mass="56676">MRVLLTGALLLVAGAVAWLWLAHMQRLPAAPPSSVQPATTVDTVSTRLAQAIAPLTRQHPGRSGIFPLHDGLDAFAARALLADAAERTLDVQYYIWRNDLSGTLLAEALHRAAERGVHVRLLLDDNNTAGLDSALAALDRHPNVEVRLFNPFVNRRWRVLGYLTDFARLNRRMHNKSLTADRQATIIGGRNVGDEYFSASKSIGFVDLDVLAVGPVVGAVADDFERYWSSASSYPADMLLPAASAADPAILAARAAVAERNPAAHGYVAALSHAPFVQRLLRRELPFEWARVQMVSDDPAKGLGRAPPEAHVAQRLAVVLGGASHEVQLVTPYFVPTADGVAALAAMAGRGVQVSVLTNALEATDVVAVHAGYTKYRKALLQAGIRLFEMKRERPTPVHGLKTMTGSSASSLHAKTFAVDGERIFVGSFNFDPRSANLNTEMGFLIDSPALAQGMRTAFDIRVPVLSYEVRRDPDGHLQWLEHRQHLDDAVPVAYGKEPGASWWKRVAVWVVGKLPVEWLL</sequence>
<keyword evidence="2" id="KW-1185">Reference proteome</keyword>
<comment type="caution">
    <text evidence="1">The sequence shown here is derived from an EMBL/GenBank/DDBJ whole genome shotgun (WGS) entry which is preliminary data.</text>
</comment>
<gene>
    <name evidence="1" type="ORF">MW7_000060</name>
</gene>
<evidence type="ECO:0000313" key="2">
    <source>
        <dbReference type="Proteomes" id="UP000004277"/>
    </source>
</evidence>
<proteinExistence type="predicted"/>
<reference evidence="1" key="1">
    <citation type="submission" date="2019-05" db="EMBL/GenBank/DDBJ databases">
        <title>Revised genome assembly of Burkholderiaceae (previously Ralstonia) sp. PBA.</title>
        <authorList>
            <person name="Gan H.M."/>
        </authorList>
    </citation>
    <scope>NUCLEOTIDE SEQUENCE</scope>
    <source>
        <strain evidence="1">PBA</strain>
    </source>
</reference>
<organism evidence="1 2">
    <name type="scientific">Imbroritus primus</name>
    <dbReference type="NCBI Taxonomy" id="3058603"/>
    <lineage>
        <taxon>Bacteria</taxon>
        <taxon>Pseudomonadati</taxon>
        <taxon>Pseudomonadota</taxon>
        <taxon>Betaproteobacteria</taxon>
        <taxon>Burkholderiales</taxon>
        <taxon>Burkholderiaceae</taxon>
        <taxon>Imbroritus</taxon>
    </lineage>
</organism>